<evidence type="ECO:0000313" key="2">
    <source>
        <dbReference type="Proteomes" id="UP001060085"/>
    </source>
</evidence>
<gene>
    <name evidence="1" type="ORF">M9H77_04456</name>
</gene>
<comment type="caution">
    <text evidence="1">The sequence shown here is derived from an EMBL/GenBank/DDBJ whole genome shotgun (WGS) entry which is preliminary data.</text>
</comment>
<accession>A0ACC0CE33</accession>
<sequence length="353" mass="39229">MEALFFLFFLALIFASSSSAAAAASKVPAIIVFGDSSVDAGNNNHISTVLKSDFEPYGRDFYGGRPTGRFCNGRIPPDFISEAFGLRPFVPAYLDTNYNISDFAVGVCFASAGTGYDNATSDVLNVIPLWKEVEYFKEYQSKLKGYAGDEKADFIIHEALYVVSIGTNDFLENYYTMPNRRSQYTIDQYQGFILGIAENFVKELYGLGARKIALTGLPPMGCLPLERSTNYFKGNGDSCTESYNIVALNFNSKLSGLVKKLNGELHGINVVFSNPYYMLLQMIHRPSAFGFDVAGVACCASGMFEMGYMCDRLNPFTCTDANKYIFWDSFHPTEKTNKIISDYVVKHVLNVFL</sequence>
<protein>
    <submittedName>
        <fullName evidence="1">Uncharacterized protein</fullName>
    </submittedName>
</protein>
<name>A0ACC0CE33_CATRO</name>
<keyword evidence="2" id="KW-1185">Reference proteome</keyword>
<dbReference type="EMBL" id="CM044701">
    <property type="protein sequence ID" value="KAI5683228.1"/>
    <property type="molecule type" value="Genomic_DNA"/>
</dbReference>
<reference evidence="2" key="1">
    <citation type="journal article" date="2023" name="Nat. Plants">
        <title>Single-cell RNA sequencing provides a high-resolution roadmap for understanding the multicellular compartmentation of specialized metabolism.</title>
        <authorList>
            <person name="Sun S."/>
            <person name="Shen X."/>
            <person name="Li Y."/>
            <person name="Li Y."/>
            <person name="Wang S."/>
            <person name="Li R."/>
            <person name="Zhang H."/>
            <person name="Shen G."/>
            <person name="Guo B."/>
            <person name="Wei J."/>
            <person name="Xu J."/>
            <person name="St-Pierre B."/>
            <person name="Chen S."/>
            <person name="Sun C."/>
        </authorList>
    </citation>
    <scope>NUCLEOTIDE SEQUENCE [LARGE SCALE GENOMIC DNA]</scope>
</reference>
<evidence type="ECO:0000313" key="1">
    <source>
        <dbReference type="EMBL" id="KAI5683228.1"/>
    </source>
</evidence>
<organism evidence="1 2">
    <name type="scientific">Catharanthus roseus</name>
    <name type="common">Madagascar periwinkle</name>
    <name type="synonym">Vinca rosea</name>
    <dbReference type="NCBI Taxonomy" id="4058"/>
    <lineage>
        <taxon>Eukaryota</taxon>
        <taxon>Viridiplantae</taxon>
        <taxon>Streptophyta</taxon>
        <taxon>Embryophyta</taxon>
        <taxon>Tracheophyta</taxon>
        <taxon>Spermatophyta</taxon>
        <taxon>Magnoliopsida</taxon>
        <taxon>eudicotyledons</taxon>
        <taxon>Gunneridae</taxon>
        <taxon>Pentapetalae</taxon>
        <taxon>asterids</taxon>
        <taxon>lamiids</taxon>
        <taxon>Gentianales</taxon>
        <taxon>Apocynaceae</taxon>
        <taxon>Rauvolfioideae</taxon>
        <taxon>Vinceae</taxon>
        <taxon>Catharanthinae</taxon>
        <taxon>Catharanthus</taxon>
    </lineage>
</organism>
<proteinExistence type="predicted"/>
<dbReference type="Proteomes" id="UP001060085">
    <property type="component" value="Linkage Group LG01"/>
</dbReference>